<dbReference type="Proteomes" id="UP000005012">
    <property type="component" value="Chromosome"/>
</dbReference>
<dbReference type="Pfam" id="PF18593">
    <property type="entry name" value="CdiI_2"/>
    <property type="match status" value="1"/>
</dbReference>
<gene>
    <name evidence="2" type="ordered locus">S70_12940</name>
</gene>
<evidence type="ECO:0000313" key="2">
    <source>
        <dbReference type="EMBL" id="AFH94431.1"/>
    </source>
</evidence>
<name>A0A140NNF7_PROSM</name>
<dbReference type="AlphaFoldDB" id="A0A140NNF7"/>
<dbReference type="PATRIC" id="fig|1157951.4.peg.2609"/>
<proteinExistence type="predicted"/>
<dbReference type="HOGENOM" id="CLU_172513_0_0_6"/>
<feature type="domain" description="CdiI immunity protein" evidence="1">
    <location>
        <begin position="3"/>
        <end position="90"/>
    </location>
</feature>
<dbReference type="KEGG" id="psi:S70_12940"/>
<reference evidence="3" key="2">
    <citation type="submission" date="2012-04" db="EMBL/GenBank/DDBJ databases">
        <title>Complete genome sequence of Providencia stuartii clinical isolate MRSN 2154.</title>
        <authorList>
            <person name="Clifford R.J."/>
            <person name="Hang J."/>
            <person name="Riley M.C."/>
            <person name="Onmus-Leone F."/>
            <person name="Kuschner R.A."/>
            <person name="Lesho E.P."/>
            <person name="Waterman P.E."/>
        </authorList>
    </citation>
    <scope>NUCLEOTIDE SEQUENCE [LARGE SCALE GENOMIC DNA]</scope>
    <source>
        <strain evidence="3">MRSN 2154</strain>
    </source>
</reference>
<evidence type="ECO:0000313" key="3">
    <source>
        <dbReference type="Proteomes" id="UP000005012"/>
    </source>
</evidence>
<dbReference type="InterPro" id="IPR041129">
    <property type="entry name" value="CdiI_2"/>
</dbReference>
<protein>
    <recommendedName>
        <fullName evidence="1">CdiI immunity protein domain-containing protein</fullName>
    </recommendedName>
</protein>
<evidence type="ECO:0000259" key="1">
    <source>
        <dbReference type="Pfam" id="PF18593"/>
    </source>
</evidence>
<reference evidence="2 3" key="1">
    <citation type="journal article" date="2012" name="J. Bacteriol.">
        <title>Complete Genome Sequence of Providencia stuartii Clinical Isolate MRSN 2154.</title>
        <authorList>
            <person name="Clifford R.J."/>
            <person name="Hang J."/>
            <person name="Riley M.C."/>
            <person name="Onmus-Leone F."/>
            <person name="Kuschner R.A."/>
            <person name="Lesho E.P."/>
            <person name="Waterman P.E."/>
        </authorList>
    </citation>
    <scope>NUCLEOTIDE SEQUENCE [LARGE SCALE GENOMIC DNA]</scope>
    <source>
        <strain evidence="2 3">MRSN 2154</strain>
    </source>
</reference>
<dbReference type="EMBL" id="CP003488">
    <property type="protein sequence ID" value="AFH94431.1"/>
    <property type="molecule type" value="Genomic_DNA"/>
</dbReference>
<sequence>MNMERINYLLGCYFHQDWDCEASSDIEALNNFVRRETSESILKLKKELSEIIKSGKELPEKYLYEHNCYYIPSEDGLTILEWFKKLHDAL</sequence>
<organism evidence="2 3">
    <name type="scientific">Providencia stuartii (strain MRSN 2154)</name>
    <dbReference type="NCBI Taxonomy" id="1157951"/>
    <lineage>
        <taxon>Bacteria</taxon>
        <taxon>Pseudomonadati</taxon>
        <taxon>Pseudomonadota</taxon>
        <taxon>Gammaproteobacteria</taxon>
        <taxon>Enterobacterales</taxon>
        <taxon>Morganellaceae</taxon>
        <taxon>Providencia</taxon>
    </lineage>
</organism>
<accession>A0A140NNF7</accession>